<reference evidence="2" key="1">
    <citation type="submission" date="2017-03" db="EMBL/GenBank/DDBJ databases">
        <title>Phytopthora megakarya and P. palmivora, two closely related causual agents of cacao black pod achieved similar genome size and gene model numbers by different mechanisms.</title>
        <authorList>
            <person name="Ali S."/>
            <person name="Shao J."/>
            <person name="Larry D.J."/>
            <person name="Kronmiller B."/>
            <person name="Shen D."/>
            <person name="Strem M.D."/>
            <person name="Melnick R.L."/>
            <person name="Guiltinan M.J."/>
            <person name="Tyler B.M."/>
            <person name="Meinhardt L.W."/>
            <person name="Bailey B.A."/>
        </authorList>
    </citation>
    <scope>NUCLEOTIDE SEQUENCE [LARGE SCALE GENOMIC DNA]</scope>
    <source>
        <strain evidence="2">zdho120</strain>
    </source>
</reference>
<dbReference type="EMBL" id="NBNE01011302">
    <property type="protein sequence ID" value="OWY96722.1"/>
    <property type="molecule type" value="Genomic_DNA"/>
</dbReference>
<evidence type="ECO:0008006" key="3">
    <source>
        <dbReference type="Google" id="ProtNLM"/>
    </source>
</evidence>
<name>A0A225UUU7_9STRA</name>
<proteinExistence type="predicted"/>
<evidence type="ECO:0000313" key="2">
    <source>
        <dbReference type="Proteomes" id="UP000198211"/>
    </source>
</evidence>
<comment type="caution">
    <text evidence="1">The sequence shown here is derived from an EMBL/GenBank/DDBJ whole genome shotgun (WGS) entry which is preliminary data.</text>
</comment>
<accession>A0A225UUU7</accession>
<dbReference type="AlphaFoldDB" id="A0A225UUU7"/>
<organism evidence="1 2">
    <name type="scientific">Phytophthora megakarya</name>
    <dbReference type="NCBI Taxonomy" id="4795"/>
    <lineage>
        <taxon>Eukaryota</taxon>
        <taxon>Sar</taxon>
        <taxon>Stramenopiles</taxon>
        <taxon>Oomycota</taxon>
        <taxon>Peronosporomycetes</taxon>
        <taxon>Peronosporales</taxon>
        <taxon>Peronosporaceae</taxon>
        <taxon>Phytophthora</taxon>
    </lineage>
</organism>
<evidence type="ECO:0000313" key="1">
    <source>
        <dbReference type="EMBL" id="OWY96722.1"/>
    </source>
</evidence>
<dbReference type="Proteomes" id="UP000198211">
    <property type="component" value="Unassembled WGS sequence"/>
</dbReference>
<gene>
    <name evidence="1" type="ORF">PHMEG_00032941</name>
</gene>
<keyword evidence="2" id="KW-1185">Reference proteome</keyword>
<dbReference type="OrthoDB" id="1931063at2759"/>
<sequence length="218" mass="24595">MIANPGYMSDFFRERVRGKDGSDHHKGTQNVCSKSVSARLGRAREATYLRDINTARDLRRDTVLHGPRLGSEIHTGGCNLDEKYKETISRSVEMAISDPETLRTGTGQVNQRLREVISDQADPHNYIVRPHQVETLVYLNRVREGYTKKLAHLWHGPFCIDVYAVKLEIAGSTYNISPVVHVSKVKPVRDFPARPVVDLTGRDQDRLDFDEALVPGDS</sequence>
<protein>
    <recommendedName>
        <fullName evidence="3">Reverse transcriptase</fullName>
    </recommendedName>
</protein>